<feature type="signal peptide" evidence="8">
    <location>
        <begin position="1"/>
        <end position="20"/>
    </location>
</feature>
<evidence type="ECO:0000256" key="7">
    <source>
        <dbReference type="SAM" id="Phobius"/>
    </source>
</evidence>
<comment type="subcellular location">
    <subcellularLocation>
        <location evidence="1">Membrane</location>
        <topology evidence="1">Multi-pass membrane protein</topology>
    </subcellularLocation>
</comment>
<dbReference type="InterPro" id="IPR050726">
    <property type="entry name" value="mGluR"/>
</dbReference>
<feature type="chain" id="PRO_5040482344" evidence="8">
    <location>
        <begin position="21"/>
        <end position="2214"/>
    </location>
</feature>
<keyword evidence="5 10" id="KW-0675">Receptor</keyword>
<dbReference type="PROSITE" id="PS50259">
    <property type="entry name" value="G_PROTEIN_RECEP_F3_4"/>
    <property type="match status" value="1"/>
</dbReference>
<feature type="transmembrane region" description="Helical" evidence="7">
    <location>
        <begin position="2127"/>
        <end position="2150"/>
    </location>
</feature>
<dbReference type="Pfam" id="PF01094">
    <property type="entry name" value="ANF_receptor"/>
    <property type="match status" value="4"/>
</dbReference>
<evidence type="ECO:0000256" key="1">
    <source>
        <dbReference type="ARBA" id="ARBA00004141"/>
    </source>
</evidence>
<comment type="caution">
    <text evidence="10">The sequence shown here is derived from an EMBL/GenBank/DDBJ whole genome shotgun (WGS) entry which is preliminary data.</text>
</comment>
<dbReference type="PRINTS" id="PR00248">
    <property type="entry name" value="GPCRMGR"/>
</dbReference>
<feature type="transmembrane region" description="Helical" evidence="7">
    <location>
        <begin position="2064"/>
        <end position="2087"/>
    </location>
</feature>
<dbReference type="EMBL" id="JAIZAY010000020">
    <property type="protein sequence ID" value="KAJ8022408.1"/>
    <property type="molecule type" value="Genomic_DNA"/>
</dbReference>
<feature type="transmembrane region" description="Helical" evidence="7">
    <location>
        <begin position="1910"/>
        <end position="1935"/>
    </location>
</feature>
<evidence type="ECO:0000256" key="4">
    <source>
        <dbReference type="ARBA" id="ARBA00023136"/>
    </source>
</evidence>
<evidence type="ECO:0000256" key="2">
    <source>
        <dbReference type="ARBA" id="ARBA00022692"/>
    </source>
</evidence>
<dbReference type="InterPro" id="IPR001828">
    <property type="entry name" value="ANF_lig-bd_rcpt"/>
</dbReference>
<keyword evidence="6" id="KW-0325">Glycoprotein</keyword>
<dbReference type="InterPro" id="IPR000337">
    <property type="entry name" value="GPCR_3"/>
</dbReference>
<keyword evidence="2 7" id="KW-0812">Transmembrane</keyword>
<keyword evidence="11" id="KW-1185">Reference proteome</keyword>
<dbReference type="GO" id="GO:0004930">
    <property type="term" value="F:G protein-coupled receptor activity"/>
    <property type="evidence" value="ECO:0007669"/>
    <property type="project" value="InterPro"/>
</dbReference>
<evidence type="ECO:0000256" key="8">
    <source>
        <dbReference type="SAM" id="SignalP"/>
    </source>
</evidence>
<evidence type="ECO:0000256" key="5">
    <source>
        <dbReference type="ARBA" id="ARBA00023170"/>
    </source>
</evidence>
<dbReference type="GO" id="GO:0016020">
    <property type="term" value="C:membrane"/>
    <property type="evidence" value="ECO:0007669"/>
    <property type="project" value="UniProtKB-SubCell"/>
</dbReference>
<feature type="transmembrane region" description="Helical" evidence="7">
    <location>
        <begin position="1947"/>
        <end position="1971"/>
    </location>
</feature>
<keyword evidence="4 7" id="KW-0472">Membrane</keyword>
<evidence type="ECO:0000256" key="6">
    <source>
        <dbReference type="ARBA" id="ARBA00023180"/>
    </source>
</evidence>
<dbReference type="InterPro" id="IPR017978">
    <property type="entry name" value="GPCR_3_C"/>
</dbReference>
<keyword evidence="3 7" id="KW-1133">Transmembrane helix</keyword>
<feature type="transmembrane region" description="Helical" evidence="7">
    <location>
        <begin position="2099"/>
        <end position="2121"/>
    </location>
</feature>
<evidence type="ECO:0000259" key="9">
    <source>
        <dbReference type="PROSITE" id="PS50259"/>
    </source>
</evidence>
<protein>
    <submittedName>
        <fullName evidence="10">Metabotropic glutamate receptor 3</fullName>
    </submittedName>
</protein>
<dbReference type="Proteomes" id="UP001152320">
    <property type="component" value="Chromosome 20"/>
</dbReference>
<dbReference type="PANTHER" id="PTHR24060">
    <property type="entry name" value="METABOTROPIC GLUTAMATE RECEPTOR"/>
    <property type="match status" value="1"/>
</dbReference>
<dbReference type="SUPFAM" id="SSF53822">
    <property type="entry name" value="Periplasmic binding protein-like I"/>
    <property type="match status" value="4"/>
</dbReference>
<sequence>MYRTLGLLLLTVAVRCQMQAQCPYRDHGELDGDVVLGFMFPFLAPYNHGNICSDVDINDFSTVQLVEAALFAVNELNNNDMIPGVTMGLEAWDSCYSAAVATDRGVSFLYDRKVSYEQNIGENCRNQTKAGVIADLRGDRGPAVASLLSDAQSPVVSYAATLPSLTSSGFDFFSRVIPTDQTEAKVIVDLLVDSGWRYISLVYSDTLEERAEAEIFQEEADKAQICIATLSIIQTDSRSGVVDAVANILSKPDASVVVIFLSSEAFRNFVVRIPESSSFQFVVGHAGMINHRDLSYPINLNFLAVSPTSLDTSASHPFDDYFKSLSPNTVDSAVDRWFFSFYEQSYECSISDGTCGAAQQVQHQQDYVRNPYVLSVIDSVNSMGMALKNLHTAKCLGIAGPCPAFMATTPKEMQEAIRNINFENDASQEISFNRFGNPDVERYTIWRLPTATQVPITEIGMWEDGRLSLEQEGREILRSIVSDCGVNCLDPLCLKSDNSTDITAQVDGDVLLAGMFAVREWDSERESCVGLTPNGVIRLEAMLYAVEKINHDPSILPTIRLGIEGMDTCGDAQRAGHQAVELVSKYNFGRSSSGTQITDDDQKQHLYGIIGPGGSEETSSVISVVKTYGVTVIGYEADSHTLSSTQSSPNFARVVPTYINSYFAIGTVLEQWNFKFVQVLLSSENFPLNSVIRAYFRQYDICVAQGLEIPQDDNSWDDVFESLKTKPDAKAIFIDASPEDIQRFMGQIQDRELIGEYFLIAGDGWSLDEGFTSGLEDVAQGTLAVKTSPRIYTGFQEYFANLSSTYTRNPWFQSYWMQKFQCVLPGRQSEFTTPCTGTERLDPRLDVIDETAAYVIDAVYTLAEALHRIHTQTCGSSYGVCDAMDILTGEEVFAAITLQTVTSKNEDNLMINIGYTGDAQIAYHVYNIQRGISPEVATFNNYMLNPVPSQQAKFYNSDGSVKISEIYSVCNKTKCLECESVSRDQVAATRSGDVWIGGFFEVNEPESTQIECSDRLVLYNMQLVEAFLFAIDEINKDKSILPNLTLGGIAFDSCGSKKRVGKEVGNFYSGTVDYRPGYNPNRITIAGMIGGGTSDTTQALSNTLVNLDINAISYGATASTFSNPKMFGHLLRTVPSDEKQAMAMADVMVEFGWKYVSVVYSDNVYGNDIFELFTKAAAKKNICIAMTLVISKSTSSGRLDSFIDTLQTNVNARTVILLTSDLDTRSVLNAAERKGVQNIQWVGGDTWGSRDYIIAAAENTALGAVTLQFKESETLGFREYFTGLNAYNNNRNPWWRNFWSDTFECNLVSGRDTYDINCPFHRQSLDNDFEQAPEVTYVFNAVKALANGLHEALKELCPGVSSYLCNEVVNDPDAVVEIIRKSSFVGGDNTTFQFDSKGDGLAEYDILNVQPGVNDTLQYEKIGSWNNGVLSLSATPAQLYREGQQVRSTNTMCSGRCEECRSAQDSVRQVASLSGELHIPVLIGVHSSPTGITQTCGELREAGVVNVEAVLYAVNAINADNSILKNVKLGTTILDTCLSPGQGLSKLSSYLERTGDFSEDTEWRHVAGIIGAEDNTVTQFMSSVADQFEYVQIAYSSVDSSNSEFLLQTSASLDQQMQVIQDILDTFNWNFVSLISDGTDTQHVQLAEAIYSTQGEQKFCIENNLKYERSGFSELRASLEGSESNVIILLMSLETADGLARSFPLERDVMFVVMNTYPPSSSARFPSLNGALVVTFPDVSDQFRSHLASPSSGQNPWYDEYIAGNAGQQLSATTSINVNNIIDAVYAMASGFSSLVDQKCRDGSAGLCSGFFEVTTAQVLNTMSNQEFISDGGQRVTMQNGTVSRSLNIWTTDSNGKLNMVGSWTRGTLDINSETLTSKRMIKSSKMSCKSQSMTGTSPQIGAQPMADEFWFLMAMILSGVGIILSVIFLIAILIQHHSPQAQVYSIFLCCTLLVFIILLFGQNVFFGFAPSSVICALRRLCFGIFHTLAFLAVFLMTVRFYRILAREKRVSGPRTLYINNKSQAVMFVLLGIIEVLIVVQSLLFQPPDATGYLGYCQYMDGRFPISLLYLFFLMVATLVVSILALCRSKTILSRELTIGLICIIICIIVVAAWIICGIITDSEQEISWYTIVTCFVSITLGYILLLFLIPFRVYNLWRRHDPFSDSASVVSGEFNPPRGNDYDTTINQAIGGEDNRTYDNPPPLKKMDFESKM</sequence>
<dbReference type="OrthoDB" id="425344at2759"/>
<dbReference type="InterPro" id="IPR028082">
    <property type="entry name" value="Peripla_BP_I"/>
</dbReference>
<dbReference type="Gene3D" id="3.40.50.2300">
    <property type="match status" value="8"/>
</dbReference>
<reference evidence="10" key="1">
    <citation type="submission" date="2021-10" db="EMBL/GenBank/DDBJ databases">
        <title>Tropical sea cucumber genome reveals ecological adaptation and Cuvierian tubules defense mechanism.</title>
        <authorList>
            <person name="Chen T."/>
        </authorList>
    </citation>
    <scope>NUCLEOTIDE SEQUENCE</scope>
    <source>
        <strain evidence="10">Nanhai2018</strain>
        <tissue evidence="10">Muscle</tissue>
    </source>
</reference>
<gene>
    <name evidence="10" type="ORF">HOLleu_37294</name>
</gene>
<dbReference type="FunFam" id="3.40.50.2300:FF:000145">
    <property type="entry name" value="Glutamate receptor, metabotropic"/>
    <property type="match status" value="1"/>
</dbReference>
<organism evidence="10 11">
    <name type="scientific">Holothuria leucospilota</name>
    <name type="common">Black long sea cucumber</name>
    <name type="synonym">Mertensiothuria leucospilota</name>
    <dbReference type="NCBI Taxonomy" id="206669"/>
    <lineage>
        <taxon>Eukaryota</taxon>
        <taxon>Metazoa</taxon>
        <taxon>Echinodermata</taxon>
        <taxon>Eleutherozoa</taxon>
        <taxon>Echinozoa</taxon>
        <taxon>Holothuroidea</taxon>
        <taxon>Aspidochirotacea</taxon>
        <taxon>Aspidochirotida</taxon>
        <taxon>Holothuriidae</taxon>
        <taxon>Holothuria</taxon>
    </lineage>
</organism>
<feature type="domain" description="G-protein coupled receptors family 3 profile" evidence="9">
    <location>
        <begin position="1911"/>
        <end position="2149"/>
    </location>
</feature>
<proteinExistence type="predicted"/>
<accession>A0A9Q0YGX5</accession>
<feature type="transmembrane region" description="Helical" evidence="7">
    <location>
        <begin position="2025"/>
        <end position="2044"/>
    </location>
</feature>
<name>A0A9Q0YGX5_HOLLE</name>
<evidence type="ECO:0000313" key="10">
    <source>
        <dbReference type="EMBL" id="KAJ8022408.1"/>
    </source>
</evidence>
<keyword evidence="8" id="KW-0732">Signal</keyword>
<feature type="transmembrane region" description="Helical" evidence="7">
    <location>
        <begin position="1983"/>
        <end position="2005"/>
    </location>
</feature>
<evidence type="ECO:0000256" key="3">
    <source>
        <dbReference type="ARBA" id="ARBA00022989"/>
    </source>
</evidence>
<dbReference type="Pfam" id="PF00003">
    <property type="entry name" value="7tm_3"/>
    <property type="match status" value="1"/>
</dbReference>
<evidence type="ECO:0000313" key="11">
    <source>
        <dbReference type="Proteomes" id="UP001152320"/>
    </source>
</evidence>